<name>A0A4Z0Z5G2_9PEZI</name>
<dbReference type="Proteomes" id="UP000297716">
    <property type="component" value="Unassembled WGS sequence"/>
</dbReference>
<dbReference type="EMBL" id="SKBN01000021">
    <property type="protein sequence ID" value="TGJ86901.1"/>
    <property type="molecule type" value="Genomic_DNA"/>
</dbReference>
<comment type="caution">
    <text evidence="1">The sequence shown here is derived from an EMBL/GenBank/DDBJ whole genome shotgun (WGS) entry which is preliminary data.</text>
</comment>
<keyword evidence="2" id="KW-1185">Reference proteome</keyword>
<accession>A0A4Z0Z5G2</accession>
<evidence type="ECO:0000313" key="1">
    <source>
        <dbReference type="EMBL" id="TGJ86901.1"/>
    </source>
</evidence>
<protein>
    <submittedName>
        <fullName evidence="1">Uncharacterized protein</fullName>
    </submittedName>
</protein>
<evidence type="ECO:0000313" key="2">
    <source>
        <dbReference type="Proteomes" id="UP000297716"/>
    </source>
</evidence>
<sequence>MKQTVARHLLKTRIRHLQQQRDEARVQFVWFPVGGSAEEIVQVHLADGIVAGVTAPAGLVAADPCLAATAIATALLLRATSAAVRRWSVVKLVLSDL</sequence>
<reference evidence="1 2" key="1">
    <citation type="submission" date="2019-03" db="EMBL/GenBank/DDBJ databases">
        <title>Draft genome sequence of Xylaria hypoxylon DSM 108379, a ubiquitous saprotrophic-parasitic fungi on hardwood.</title>
        <authorList>
            <person name="Buettner E."/>
            <person name="Leonhardt S."/>
            <person name="Gebauer A.M."/>
            <person name="Liers C."/>
            <person name="Hofrichter M."/>
            <person name="Kellner H."/>
        </authorList>
    </citation>
    <scope>NUCLEOTIDE SEQUENCE [LARGE SCALE GENOMIC DNA]</scope>
    <source>
        <strain evidence="1 2">DSM 108379</strain>
    </source>
</reference>
<organism evidence="1 2">
    <name type="scientific">Xylaria hypoxylon</name>
    <dbReference type="NCBI Taxonomy" id="37992"/>
    <lineage>
        <taxon>Eukaryota</taxon>
        <taxon>Fungi</taxon>
        <taxon>Dikarya</taxon>
        <taxon>Ascomycota</taxon>
        <taxon>Pezizomycotina</taxon>
        <taxon>Sordariomycetes</taxon>
        <taxon>Xylariomycetidae</taxon>
        <taxon>Xylariales</taxon>
        <taxon>Xylariaceae</taxon>
        <taxon>Xylaria</taxon>
    </lineage>
</organism>
<gene>
    <name evidence="1" type="ORF">E0Z10_g1872</name>
</gene>
<dbReference type="AlphaFoldDB" id="A0A4Z0Z5G2"/>
<proteinExistence type="predicted"/>